<proteinExistence type="predicted"/>
<organism evidence="1 2">
    <name type="scientific">Lactobacillus helveticus</name>
    <name type="common">Lactobacillus suntoryeus</name>
    <dbReference type="NCBI Taxonomy" id="1587"/>
    <lineage>
        <taxon>Bacteria</taxon>
        <taxon>Bacillati</taxon>
        <taxon>Bacillota</taxon>
        <taxon>Bacilli</taxon>
        <taxon>Lactobacillales</taxon>
        <taxon>Lactobacillaceae</taxon>
        <taxon>Lactobacillus</taxon>
    </lineage>
</organism>
<name>A0AAC8W7W9_LACHE</name>
<dbReference type="Proteomes" id="UP000063930">
    <property type="component" value="Chromosome"/>
</dbReference>
<dbReference type="AlphaFoldDB" id="A0AAC8W7W9"/>
<sequence>MLKVDTAKIEIPLLANNCAILAKIPINEKSNCPSILNARQPSSRLIVLLGAFLVSQTKDNSSSVLAKK</sequence>
<reference evidence="1 2" key="1">
    <citation type="submission" date="2015-08" db="EMBL/GenBank/DDBJ databases">
        <title>Complete genome sequence of Lactobacillus helveticus CAUH18, a probiotic strain originated from koumiss.</title>
        <authorList>
            <person name="Yang Y."/>
            <person name="Hao Y."/>
        </authorList>
    </citation>
    <scope>NUCLEOTIDE SEQUENCE [LARGE SCALE GENOMIC DNA]</scope>
    <source>
        <strain evidence="1 2">CAUH18</strain>
    </source>
</reference>
<gene>
    <name evidence="1" type="ORF">ALV80_03180</name>
</gene>
<dbReference type="EMBL" id="CP012381">
    <property type="protein sequence ID" value="ALI52194.1"/>
    <property type="molecule type" value="Genomic_DNA"/>
</dbReference>
<evidence type="ECO:0000313" key="2">
    <source>
        <dbReference type="Proteomes" id="UP000063930"/>
    </source>
</evidence>
<accession>A0AAC8W7W9</accession>
<protein>
    <submittedName>
        <fullName evidence="1">Uncharacterized protein</fullName>
    </submittedName>
</protein>
<evidence type="ECO:0000313" key="1">
    <source>
        <dbReference type="EMBL" id="ALI52194.1"/>
    </source>
</evidence>